<feature type="transmembrane region" description="Helical" evidence="2">
    <location>
        <begin position="185"/>
        <end position="208"/>
    </location>
</feature>
<evidence type="ECO:0000256" key="1">
    <source>
        <dbReference type="SAM" id="MobiDB-lite"/>
    </source>
</evidence>
<evidence type="ECO:0000313" key="3">
    <source>
        <dbReference type="EMBL" id="MFD2608624.1"/>
    </source>
</evidence>
<name>A0ABW5P053_9DEIO</name>
<feature type="transmembrane region" description="Helical" evidence="2">
    <location>
        <begin position="152"/>
        <end position="173"/>
    </location>
</feature>
<gene>
    <name evidence="3" type="ORF">ACFSR9_04095</name>
</gene>
<comment type="caution">
    <text evidence="3">The sequence shown here is derived from an EMBL/GenBank/DDBJ whole genome shotgun (WGS) entry which is preliminary data.</text>
</comment>
<feature type="transmembrane region" description="Helical" evidence="2">
    <location>
        <begin position="214"/>
        <end position="233"/>
    </location>
</feature>
<feature type="transmembrane region" description="Helical" evidence="2">
    <location>
        <begin position="321"/>
        <end position="341"/>
    </location>
</feature>
<feature type="transmembrane region" description="Helical" evidence="2">
    <location>
        <begin position="396"/>
        <end position="415"/>
    </location>
</feature>
<feature type="transmembrane region" description="Helical" evidence="2">
    <location>
        <begin position="445"/>
        <end position="462"/>
    </location>
</feature>
<reference evidence="4" key="1">
    <citation type="journal article" date="2019" name="Int. J. Syst. Evol. Microbiol.">
        <title>The Global Catalogue of Microorganisms (GCM) 10K type strain sequencing project: providing services to taxonomists for standard genome sequencing and annotation.</title>
        <authorList>
            <consortium name="The Broad Institute Genomics Platform"/>
            <consortium name="The Broad Institute Genome Sequencing Center for Infectious Disease"/>
            <person name="Wu L."/>
            <person name="Ma J."/>
        </authorList>
    </citation>
    <scope>NUCLEOTIDE SEQUENCE [LARGE SCALE GENOMIC DNA]</scope>
    <source>
        <strain evidence="4">KCTC 33842</strain>
    </source>
</reference>
<keyword evidence="2" id="KW-1133">Transmembrane helix</keyword>
<feature type="transmembrane region" description="Helical" evidence="2">
    <location>
        <begin position="130"/>
        <end position="146"/>
    </location>
</feature>
<keyword evidence="2" id="KW-0472">Membrane</keyword>
<keyword evidence="2" id="KW-0812">Transmembrane</keyword>
<evidence type="ECO:0000313" key="4">
    <source>
        <dbReference type="Proteomes" id="UP001597475"/>
    </source>
</evidence>
<organism evidence="3 4">
    <name type="scientific">Deinococcus taklimakanensis</name>
    <dbReference type="NCBI Taxonomy" id="536443"/>
    <lineage>
        <taxon>Bacteria</taxon>
        <taxon>Thermotogati</taxon>
        <taxon>Deinococcota</taxon>
        <taxon>Deinococci</taxon>
        <taxon>Deinococcales</taxon>
        <taxon>Deinococcaceae</taxon>
        <taxon>Deinococcus</taxon>
    </lineage>
</organism>
<feature type="transmembrane region" description="Helical" evidence="2">
    <location>
        <begin position="422"/>
        <end position="439"/>
    </location>
</feature>
<accession>A0ABW5P053</accession>
<dbReference type="Proteomes" id="UP001597475">
    <property type="component" value="Unassembled WGS sequence"/>
</dbReference>
<evidence type="ECO:0000256" key="2">
    <source>
        <dbReference type="SAM" id="Phobius"/>
    </source>
</evidence>
<sequence>MSAPVGGPGPGGKPGGRHTGTGTGTGTQAGTFTLSSGAFTLPGALPGRLREVDAHLSGERARAVDAEELAAFLEADGLGDETLRDRYGVAGLFDAAETLYRQRGTGRDLNKRAALPTPPFPWAMLLRGPLYLLPGVTGLLAARQLGTGASEAFVFAAAFGWGWTMLVAGVRYAEPLAVPGRALRLTLLLSVVLGTLGGALISGLLVGWGAAGTGALLGGAVSLATGAASVLLALNLPGQFAGAFATPLLAAGIVYMLPSLAGARVVLVLLGLVPLLTTLNATRKPGTLAASWRTLRPHVPAAAYGWAMAGAFVALTARLGAWALLPVVLSAGLLEAGVWHAQERLQHAARASLNLGELRRRGLPTVLAVTAGYGLALAAGLLLLRGVLPPAWQPAPNTLLSVPPFGAALLLSAWLHNQRRTPLLTLVWVLCAAALVLPLGLSPPAIAWAALLALLPPTLFALQDPRSYR</sequence>
<feature type="region of interest" description="Disordered" evidence="1">
    <location>
        <begin position="1"/>
        <end position="33"/>
    </location>
</feature>
<evidence type="ECO:0008006" key="5">
    <source>
        <dbReference type="Google" id="ProtNLM"/>
    </source>
</evidence>
<protein>
    <recommendedName>
        <fullName evidence="5">Integral membrane protein</fullName>
    </recommendedName>
</protein>
<proteinExistence type="predicted"/>
<feature type="transmembrane region" description="Helical" evidence="2">
    <location>
        <begin position="294"/>
        <end position="315"/>
    </location>
</feature>
<dbReference type="RefSeq" id="WP_386843308.1">
    <property type="nucleotide sequence ID" value="NZ_JBHUMK010000013.1"/>
</dbReference>
<feature type="transmembrane region" description="Helical" evidence="2">
    <location>
        <begin position="362"/>
        <end position="384"/>
    </location>
</feature>
<keyword evidence="4" id="KW-1185">Reference proteome</keyword>
<dbReference type="EMBL" id="JBHUMK010000013">
    <property type="protein sequence ID" value="MFD2608624.1"/>
    <property type="molecule type" value="Genomic_DNA"/>
</dbReference>
<feature type="compositionally biased region" description="Gly residues" evidence="1">
    <location>
        <begin position="1"/>
        <end position="27"/>
    </location>
</feature>